<dbReference type="InterPro" id="IPR006103">
    <property type="entry name" value="Glyco_hydro_2_cat"/>
</dbReference>
<feature type="domain" description="Glycoside hydrolase family 2 catalytic" evidence="5">
    <location>
        <begin position="333"/>
        <end position="473"/>
    </location>
</feature>
<evidence type="ECO:0000259" key="5">
    <source>
        <dbReference type="Pfam" id="PF02836"/>
    </source>
</evidence>
<dbReference type="Gene3D" id="3.20.20.80">
    <property type="entry name" value="Glycosidases"/>
    <property type="match status" value="1"/>
</dbReference>
<dbReference type="PANTHER" id="PTHR42732:SF2">
    <property type="entry name" value="BETA-MANNOSIDASE"/>
    <property type="match status" value="1"/>
</dbReference>
<dbReference type="InterPro" id="IPR008979">
    <property type="entry name" value="Galactose-bd-like_sf"/>
</dbReference>
<name>A0ABT1NUY5_9MICC</name>
<reference evidence="7 8" key="1">
    <citation type="submission" date="2022-07" db="EMBL/GenBank/DDBJ databases">
        <title>Novel species in genus Arthrobacter.</title>
        <authorList>
            <person name="Liu Y."/>
        </authorList>
    </citation>
    <scope>NUCLEOTIDE SEQUENCE [LARGE SCALE GENOMIC DNA]</scope>
    <source>
        <strain evidence="8">zg-Y859</strain>
    </source>
</reference>
<accession>A0ABT1NUY5</accession>
<evidence type="ECO:0000256" key="3">
    <source>
        <dbReference type="ARBA" id="ARBA00023295"/>
    </source>
</evidence>
<dbReference type="SUPFAM" id="SSF49785">
    <property type="entry name" value="Galactose-binding domain-like"/>
    <property type="match status" value="1"/>
</dbReference>
<keyword evidence="3" id="KW-0326">Glycosidase</keyword>
<dbReference type="Proteomes" id="UP001206924">
    <property type="component" value="Unassembled WGS sequence"/>
</dbReference>
<keyword evidence="2 7" id="KW-0378">Hydrolase</keyword>
<dbReference type="InterPro" id="IPR013783">
    <property type="entry name" value="Ig-like_fold"/>
</dbReference>
<dbReference type="PANTHER" id="PTHR42732">
    <property type="entry name" value="BETA-GALACTOSIDASE"/>
    <property type="match status" value="1"/>
</dbReference>
<dbReference type="InterPro" id="IPR006102">
    <property type="entry name" value="Ig-like_GH2"/>
</dbReference>
<dbReference type="EMBL" id="JANFLP010000019">
    <property type="protein sequence ID" value="MCQ1951548.1"/>
    <property type="molecule type" value="Genomic_DNA"/>
</dbReference>
<dbReference type="InterPro" id="IPR017853">
    <property type="entry name" value="GH"/>
</dbReference>
<dbReference type="Pfam" id="PF02836">
    <property type="entry name" value="Glyco_hydro_2_C"/>
    <property type="match status" value="1"/>
</dbReference>
<feature type="domain" description="Glycoside hydrolase family 2 immunoglobulin-like beta-sandwich" evidence="4">
    <location>
        <begin position="215"/>
        <end position="291"/>
    </location>
</feature>
<evidence type="ECO:0000256" key="1">
    <source>
        <dbReference type="ARBA" id="ARBA00007401"/>
    </source>
</evidence>
<dbReference type="Pfam" id="PF02837">
    <property type="entry name" value="Glyco_hydro_2_N"/>
    <property type="match status" value="1"/>
</dbReference>
<dbReference type="Gene3D" id="2.60.40.10">
    <property type="entry name" value="Immunoglobulins"/>
    <property type="match status" value="1"/>
</dbReference>
<dbReference type="InterPro" id="IPR006104">
    <property type="entry name" value="Glyco_hydro_2_N"/>
</dbReference>
<dbReference type="SUPFAM" id="SSF49303">
    <property type="entry name" value="beta-Galactosidase/glucuronidase domain"/>
    <property type="match status" value="1"/>
</dbReference>
<evidence type="ECO:0000259" key="4">
    <source>
        <dbReference type="Pfam" id="PF00703"/>
    </source>
</evidence>
<proteinExistence type="inferred from homology"/>
<dbReference type="Pfam" id="PF00703">
    <property type="entry name" value="Glyco_hydro_2"/>
    <property type="match status" value="1"/>
</dbReference>
<dbReference type="SUPFAM" id="SSF51445">
    <property type="entry name" value="(Trans)glycosidases"/>
    <property type="match status" value="1"/>
</dbReference>
<dbReference type="InterPro" id="IPR036156">
    <property type="entry name" value="Beta-gal/glucu_dom_sf"/>
</dbReference>
<feature type="domain" description="Glycosyl hydrolases family 2 sugar binding" evidence="6">
    <location>
        <begin position="79"/>
        <end position="138"/>
    </location>
</feature>
<evidence type="ECO:0000256" key="2">
    <source>
        <dbReference type="ARBA" id="ARBA00022801"/>
    </source>
</evidence>
<dbReference type="GO" id="GO:0016787">
    <property type="term" value="F:hydrolase activity"/>
    <property type="evidence" value="ECO:0007669"/>
    <property type="project" value="UniProtKB-KW"/>
</dbReference>
<evidence type="ECO:0000313" key="7">
    <source>
        <dbReference type="EMBL" id="MCQ1951548.1"/>
    </source>
</evidence>
<evidence type="ECO:0000259" key="6">
    <source>
        <dbReference type="Pfam" id="PF02837"/>
    </source>
</evidence>
<evidence type="ECO:0000313" key="8">
    <source>
        <dbReference type="Proteomes" id="UP001206924"/>
    </source>
</evidence>
<protein>
    <submittedName>
        <fullName evidence="7">Glycoside hydrolase family 2</fullName>
    </submittedName>
</protein>
<dbReference type="InterPro" id="IPR051913">
    <property type="entry name" value="GH2_Domain-Containing"/>
</dbReference>
<dbReference type="RefSeq" id="WP_255866581.1">
    <property type="nucleotide sequence ID" value="NZ_CP104263.1"/>
</dbReference>
<sequence length="602" mass="66262">MTPWGAALDPESVLPEYPRPQLARDSYLNLNGYWQYAITGAHREQPPGDGDWDGRILVPFSPEAPLSGVNRHLQPQQLLWYRRTVTLPEGFAGERILLHFGAVDSSCRVTVNGIPVGGHDGGYVPFSLDITDALAAGPDANSPGGQHEIVVRVRDLSNTGSASRGKQTLDRGGIWYTAQSGIWQTVWLEAVPQASISRLLLVPDLESVTATVLVDDLRSTTDSTDLQAEVTVSAGGHPVADAVVVPGTPVRIPIPDPHLWSPEDPFLYDVTVRLLADGKETDRVRSYTALRTVGTGPDDAGHLRLLLNGRPYFHAGLLDQGYWPDGLYTAPSDEALASDIRAAKDLGFNMLRKHIKIEPLRWYYHADRLGILVWQDLVNGGTAYKHAVVTAPAVGAAHRSDDDYAAFGRADEQGREQFLAELHGTVELLGNSPSIVVWVPFNEGWGQFDANAVAELMRRLDPTRTIDHASGWHDQGGGDLKSVHFYFVPFRLQKSWLAGSRAVVLSEYGGYSLRIPGHTFNDKEFGYRRFRSRRALARAYERLHRRQIEPAVAGGLAATVYTQLTDVEDEVNGLLTYDRRVVKLDAQLVRRINAGLRRAAGG</sequence>
<organism evidence="7 8">
    <name type="scientific">Arthrobacter jinronghuae</name>
    <dbReference type="NCBI Taxonomy" id="2964609"/>
    <lineage>
        <taxon>Bacteria</taxon>
        <taxon>Bacillati</taxon>
        <taxon>Actinomycetota</taxon>
        <taxon>Actinomycetes</taxon>
        <taxon>Micrococcales</taxon>
        <taxon>Micrococcaceae</taxon>
        <taxon>Arthrobacter</taxon>
    </lineage>
</organism>
<dbReference type="Gene3D" id="2.60.120.260">
    <property type="entry name" value="Galactose-binding domain-like"/>
    <property type="match status" value="1"/>
</dbReference>
<keyword evidence="8" id="KW-1185">Reference proteome</keyword>
<comment type="similarity">
    <text evidence="1">Belongs to the glycosyl hydrolase 2 family.</text>
</comment>
<gene>
    <name evidence="7" type="ORF">NNX28_16635</name>
</gene>
<comment type="caution">
    <text evidence="7">The sequence shown here is derived from an EMBL/GenBank/DDBJ whole genome shotgun (WGS) entry which is preliminary data.</text>
</comment>